<dbReference type="AlphaFoldDB" id="A0A8S9SNE0"/>
<reference evidence="2" key="1">
    <citation type="submission" date="2019-12" db="EMBL/GenBank/DDBJ databases">
        <title>Genome sequencing and annotation of Brassica cretica.</title>
        <authorList>
            <person name="Studholme D.J."/>
            <person name="Sarris P."/>
        </authorList>
    </citation>
    <scope>NUCLEOTIDE SEQUENCE</scope>
    <source>
        <strain evidence="2">PFS-109/04</strain>
        <tissue evidence="2">Leaf</tissue>
    </source>
</reference>
<protein>
    <submittedName>
        <fullName evidence="2">Uncharacterized protein</fullName>
    </submittedName>
</protein>
<comment type="caution">
    <text evidence="2">The sequence shown here is derived from an EMBL/GenBank/DDBJ whole genome shotgun (WGS) entry which is preliminary data.</text>
</comment>
<evidence type="ECO:0000313" key="2">
    <source>
        <dbReference type="EMBL" id="KAF3602409.1"/>
    </source>
</evidence>
<proteinExistence type="predicted"/>
<feature type="compositionally biased region" description="Low complexity" evidence="1">
    <location>
        <begin position="188"/>
        <end position="200"/>
    </location>
</feature>
<evidence type="ECO:0000256" key="1">
    <source>
        <dbReference type="SAM" id="MobiDB-lite"/>
    </source>
</evidence>
<accession>A0A8S9SNE0</accession>
<gene>
    <name evidence="2" type="ORF">F2Q69_00036371</name>
</gene>
<feature type="region of interest" description="Disordered" evidence="1">
    <location>
        <begin position="174"/>
        <end position="217"/>
    </location>
</feature>
<dbReference type="EMBL" id="QGKX02000004">
    <property type="protein sequence ID" value="KAF3602409.1"/>
    <property type="molecule type" value="Genomic_DNA"/>
</dbReference>
<organism evidence="2 3">
    <name type="scientific">Brassica cretica</name>
    <name type="common">Mustard</name>
    <dbReference type="NCBI Taxonomy" id="69181"/>
    <lineage>
        <taxon>Eukaryota</taxon>
        <taxon>Viridiplantae</taxon>
        <taxon>Streptophyta</taxon>
        <taxon>Embryophyta</taxon>
        <taxon>Tracheophyta</taxon>
        <taxon>Spermatophyta</taxon>
        <taxon>Magnoliopsida</taxon>
        <taxon>eudicotyledons</taxon>
        <taxon>Gunneridae</taxon>
        <taxon>Pentapetalae</taxon>
        <taxon>rosids</taxon>
        <taxon>malvids</taxon>
        <taxon>Brassicales</taxon>
        <taxon>Brassicaceae</taxon>
        <taxon>Brassiceae</taxon>
        <taxon>Brassica</taxon>
    </lineage>
</organism>
<sequence>MTSDMSDTHYHGEEISADTYATLRRNQFNLESPEERLQRIENTIATMKEKWRRGDEAMRDFTVTWFNKRKEEMDTCFPTSHKKKLKKRPEYTIALFSSLSHAPPLPLQRSDALAKGIGLLFFIQSYPAMELMSSVHGRLGPLSLGRFPLVQAGYLIKGRFPFVLWQGKSLGLEAGGRTQTRRQGPRPGGRNPEPGGRNPEAGGRNPEAGTSARSLSHQTPLSIVLGCTCGQSERIHSLIGDISPGEWAVILDSIHTRGLDQVGHVDVVVPLIPMAWKWIIRKNHHDETSPPWWGLVGVGRKFDGETGNVCIKGDVSAHNPDSYAAPVAILGLRGTFSMFVLLVGDNLVDSWYWSRIPGHVRETTSNARMALCRAFLEDHGHVFPESEDLKIHTSETHGSWVPFFINRRLYGLSSRNLEIGWTLSWNPEAGWNLVLEPGGWMDSRPGTWGCRVNPFFKPVDRYHIPPPFVSGPEAVYNLEVFYEPGGHFWTRRSCGNPEYLL</sequence>
<dbReference type="Proteomes" id="UP000712600">
    <property type="component" value="Unassembled WGS sequence"/>
</dbReference>
<name>A0A8S9SNE0_BRACR</name>
<evidence type="ECO:0000313" key="3">
    <source>
        <dbReference type="Proteomes" id="UP000712600"/>
    </source>
</evidence>